<dbReference type="PATRIC" id="fig|993516.3.peg.6359"/>
<sequence>MNLTIDVAMLVSGLRKVPVYSSMTRISAHRLAVHKQLAARTDASMQKIETIVASDSPASDNLCYSC</sequence>
<name>L7CAP4_RHOBT</name>
<evidence type="ECO:0000313" key="1">
    <source>
        <dbReference type="EMBL" id="ELP30176.1"/>
    </source>
</evidence>
<reference evidence="1 2" key="1">
    <citation type="journal article" date="2013" name="Mar. Genomics">
        <title>Expression of sulfatases in Rhodopirellula baltica and the diversity of sulfatases in the genus Rhodopirellula.</title>
        <authorList>
            <person name="Wegner C.E."/>
            <person name="Richter-Heitmann T."/>
            <person name="Klindworth A."/>
            <person name="Klockow C."/>
            <person name="Richter M."/>
            <person name="Achstetter T."/>
            <person name="Glockner F.O."/>
            <person name="Harder J."/>
        </authorList>
    </citation>
    <scope>NUCLEOTIDE SEQUENCE [LARGE SCALE GENOMIC DNA]</scope>
    <source>
        <strain evidence="1 2">SWK14</strain>
    </source>
</reference>
<dbReference type="AlphaFoldDB" id="L7CAP4"/>
<gene>
    <name evidence="1" type="ORF">RBSWK_05934</name>
</gene>
<organism evidence="1 2">
    <name type="scientific">Rhodopirellula baltica SWK14</name>
    <dbReference type="NCBI Taxonomy" id="993516"/>
    <lineage>
        <taxon>Bacteria</taxon>
        <taxon>Pseudomonadati</taxon>
        <taxon>Planctomycetota</taxon>
        <taxon>Planctomycetia</taxon>
        <taxon>Pirellulales</taxon>
        <taxon>Pirellulaceae</taxon>
        <taxon>Rhodopirellula</taxon>
    </lineage>
</organism>
<proteinExistence type="predicted"/>
<protein>
    <submittedName>
        <fullName evidence="1">Uncharacterized protein</fullName>
    </submittedName>
</protein>
<accession>L7CAP4</accession>
<dbReference type="Proteomes" id="UP000010959">
    <property type="component" value="Unassembled WGS sequence"/>
</dbReference>
<evidence type="ECO:0000313" key="2">
    <source>
        <dbReference type="Proteomes" id="UP000010959"/>
    </source>
</evidence>
<dbReference type="EMBL" id="AMWG01000165">
    <property type="protein sequence ID" value="ELP30176.1"/>
    <property type="molecule type" value="Genomic_DNA"/>
</dbReference>
<comment type="caution">
    <text evidence="1">The sequence shown here is derived from an EMBL/GenBank/DDBJ whole genome shotgun (WGS) entry which is preliminary data.</text>
</comment>